<evidence type="ECO:0000313" key="2">
    <source>
        <dbReference type="EMBL" id="AFE06542.1"/>
    </source>
</evidence>
<dbReference type="EMBL" id="CP003389">
    <property type="protein sequence ID" value="AFE06542.1"/>
    <property type="molecule type" value="Genomic_DNA"/>
</dbReference>
<evidence type="ECO:0000256" key="1">
    <source>
        <dbReference type="SAM" id="MobiDB-lite"/>
    </source>
</evidence>
<evidence type="ECO:0000313" key="3">
    <source>
        <dbReference type="Proteomes" id="UP000007587"/>
    </source>
</evidence>
<dbReference type="KEGG" id="ccx:COCOR_05725"/>
<dbReference type="InParanoid" id="H8MFJ5"/>
<proteinExistence type="predicted"/>
<gene>
    <name evidence="2" type="ordered locus">COCOR_05725</name>
</gene>
<reference evidence="3" key="2">
    <citation type="submission" date="2012-03" db="EMBL/GenBank/DDBJ databases">
        <title>Genome sequence of the fruiting myxobacterium Corallococcus coralloides DSM 2259.</title>
        <authorList>
            <person name="Huntley S."/>
            <person name="Zhang Y."/>
            <person name="Treuner-Lange A."/>
            <person name="Sensen C.W."/>
            <person name="Sogaard-Andersen L."/>
        </authorList>
    </citation>
    <scope>NUCLEOTIDE SEQUENCE [LARGE SCALE GENOMIC DNA]</scope>
    <source>
        <strain evidence="3">ATCC 25202 / DSM 2259 / NBRC 100086 / M2</strain>
    </source>
</reference>
<organism evidence="2 3">
    <name type="scientific">Corallococcus coralloides (strain ATCC 25202 / DSM 2259 / NBRC 100086 / M2)</name>
    <name type="common">Myxococcus coralloides</name>
    <dbReference type="NCBI Taxonomy" id="1144275"/>
    <lineage>
        <taxon>Bacteria</taxon>
        <taxon>Pseudomonadati</taxon>
        <taxon>Myxococcota</taxon>
        <taxon>Myxococcia</taxon>
        <taxon>Myxococcales</taxon>
        <taxon>Cystobacterineae</taxon>
        <taxon>Myxococcaceae</taxon>
        <taxon>Corallococcus</taxon>
    </lineage>
</organism>
<reference evidence="2 3" key="1">
    <citation type="journal article" date="2012" name="J. Bacteriol.">
        <title>Complete Genome Sequence of the Fruiting Myxobacterium Corallococcus coralloides DSM 2259.</title>
        <authorList>
            <person name="Huntley S."/>
            <person name="Zhang Y."/>
            <person name="Treuner-Lange A."/>
            <person name="Kneip S."/>
            <person name="Sensen C.W."/>
            <person name="Sogaard-Andersen L."/>
        </authorList>
    </citation>
    <scope>NUCLEOTIDE SEQUENCE [LARGE SCALE GENOMIC DNA]</scope>
    <source>
        <strain evidence="3">ATCC 25202 / DSM 2259 / NBRC 100086 / M2</strain>
    </source>
</reference>
<feature type="region of interest" description="Disordered" evidence="1">
    <location>
        <begin position="47"/>
        <end position="93"/>
    </location>
</feature>
<keyword evidence="3" id="KW-1185">Reference proteome</keyword>
<protein>
    <submittedName>
        <fullName evidence="2">Uncharacterized protein</fullName>
    </submittedName>
</protein>
<dbReference type="HOGENOM" id="CLU_074055_0_0_7"/>
<dbReference type="Proteomes" id="UP000007587">
    <property type="component" value="Chromosome"/>
</dbReference>
<dbReference type="AlphaFoldDB" id="H8MFJ5"/>
<name>H8MFJ5_CORCM</name>
<accession>H8MFJ5</accession>
<sequence length="325" mass="35350">MTLTDGEGLATLRCSARPRIQVWRHSWGVRYSEGGDFHRRVRAKTHMGREHTVPGPHGSWTVTDSEDAGIPASRPSDVRAEDGGPASVPSPTTADTSYAAGALGTGVEVLFTTSERALQWAWRVLQLARGVVEATPRGDAFIREARASVVDFLDHIPPHVRRSVEEVLVFCNLWQAVGVRLRRRGGFPAGDDTAWRQLCEDVELLQRAAQARLGTAAALEQGLLKDLGHLRALALSCGDSANEVTVGMEVFTRCIAELMAVASAVRRAWEAAAHELAESAAWLRAGDPAFSAWLAEHLVAAEPAWERTQKIARWLRDVGAFAGQP</sequence>